<organism evidence="1 2">
    <name type="scientific">Flavobacterium sediminilitoris</name>
    <dbReference type="NCBI Taxonomy" id="2024526"/>
    <lineage>
        <taxon>Bacteria</taxon>
        <taxon>Pseudomonadati</taxon>
        <taxon>Bacteroidota</taxon>
        <taxon>Flavobacteriia</taxon>
        <taxon>Flavobacteriales</taxon>
        <taxon>Flavobacteriaceae</taxon>
        <taxon>Flavobacterium</taxon>
    </lineage>
</organism>
<dbReference type="Proteomes" id="UP000830454">
    <property type="component" value="Chromosome"/>
</dbReference>
<dbReference type="InterPro" id="IPR043749">
    <property type="entry name" value="DUF5694"/>
</dbReference>
<proteinExistence type="predicted"/>
<keyword evidence="2" id="KW-1185">Reference proteome</keyword>
<evidence type="ECO:0000313" key="2">
    <source>
        <dbReference type="Proteomes" id="UP000830454"/>
    </source>
</evidence>
<protein>
    <submittedName>
        <fullName evidence="1">DUF5694 domain-containing protein</fullName>
    </submittedName>
</protein>
<dbReference type="RefSeq" id="WP_246915890.1">
    <property type="nucleotide sequence ID" value="NZ_CP090145.1"/>
</dbReference>
<sequence>MNKVIFFIAFLVISNVKAQQNIFKDKFDDAIPVLNFGTFHMGFTSDANSVDFDENDKKNQKEVHKIAKMIAEFKPTIIIVETTPDFNETLQKEYAEYLKNPKIKFKNPSEIELLAYEVGRLSSATRIYGIDHHMGYNYNIPNYIPNKVNDQTYERYFQLINEEEKKLNYDNLSLLEKLKIDNNPQYLDFLININADILTHVSTKDKFEGADEAAKFYHRNIRMYSNLNQIDFKPGDRVFILMGATHTAYFNNFMKRSPKYQLVDPFLYLK</sequence>
<gene>
    <name evidence="1" type="ORF">LXD69_14280</name>
</gene>
<evidence type="ECO:0000313" key="1">
    <source>
        <dbReference type="EMBL" id="UOX33200.1"/>
    </source>
</evidence>
<name>A0ABY4HKX7_9FLAO</name>
<reference evidence="1" key="1">
    <citation type="submission" date="2021-12" db="EMBL/GenBank/DDBJ databases">
        <authorList>
            <person name="Cha I.-T."/>
            <person name="Lee K.-E."/>
            <person name="Park S.-J."/>
        </authorList>
    </citation>
    <scope>NUCLEOTIDE SEQUENCE</scope>
    <source>
        <strain evidence="1">YSM-43</strain>
    </source>
</reference>
<dbReference type="EMBL" id="CP090145">
    <property type="protein sequence ID" value="UOX33200.1"/>
    <property type="molecule type" value="Genomic_DNA"/>
</dbReference>
<accession>A0ABY4HKX7</accession>
<reference evidence="1" key="2">
    <citation type="submission" date="2022-04" db="EMBL/GenBank/DDBJ databases">
        <title>Complete Genome Sequence of Flavobacterium sediminilitoris YSM-43, Isolated from a Tidal Sediment.</title>
        <authorList>
            <person name="Lee P.A."/>
        </authorList>
    </citation>
    <scope>NUCLEOTIDE SEQUENCE</scope>
    <source>
        <strain evidence="1">YSM-43</strain>
    </source>
</reference>
<dbReference type="Pfam" id="PF18950">
    <property type="entry name" value="DUF5694"/>
    <property type="match status" value="1"/>
</dbReference>